<proteinExistence type="predicted"/>
<dbReference type="InterPro" id="IPR011990">
    <property type="entry name" value="TPR-like_helical_dom_sf"/>
</dbReference>
<evidence type="ECO:0000313" key="3">
    <source>
        <dbReference type="EMBL" id="SHF82217.1"/>
    </source>
</evidence>
<keyword evidence="2" id="KW-0732">Signal</keyword>
<feature type="compositionally biased region" description="Low complexity" evidence="1">
    <location>
        <begin position="43"/>
        <end position="52"/>
    </location>
</feature>
<sequence>MKPQLRTVCLQVLTLFTASVLAGCAPRTMVSLPGPWTPAPRGPAVEAPREAIPAPPARGEIREEDIESPAEGPALKKAPEPSPQYLASLRLVEEGDRALGSGDVDGAVALYEQAVQVDGYNGRAFLGLAKAWRAKGFAARSLEFARKAEILLQHDPARLKETYLLEADLYGRLGDASMEAAYQRKAQRLP</sequence>
<gene>
    <name evidence="3" type="ORF">SAMN02745206_02725</name>
</gene>
<dbReference type="Gene3D" id="1.25.40.10">
    <property type="entry name" value="Tetratricopeptide repeat domain"/>
    <property type="match status" value="1"/>
</dbReference>
<name>A0A1M5ESQ4_9BACT</name>
<evidence type="ECO:0000313" key="4">
    <source>
        <dbReference type="Proteomes" id="UP000184076"/>
    </source>
</evidence>
<dbReference type="AlphaFoldDB" id="A0A1M5ESQ4"/>
<feature type="region of interest" description="Disordered" evidence="1">
    <location>
        <begin position="40"/>
        <end position="64"/>
    </location>
</feature>
<keyword evidence="4" id="KW-1185">Reference proteome</keyword>
<protein>
    <recommendedName>
        <fullName evidence="5">Tetratricopeptide repeat-containing protein</fullName>
    </recommendedName>
</protein>
<dbReference type="EMBL" id="FQVB01000028">
    <property type="protein sequence ID" value="SHF82217.1"/>
    <property type="molecule type" value="Genomic_DNA"/>
</dbReference>
<feature type="chain" id="PRO_5012906222" description="Tetratricopeptide repeat-containing protein" evidence="2">
    <location>
        <begin position="23"/>
        <end position="190"/>
    </location>
</feature>
<reference evidence="4" key="1">
    <citation type="submission" date="2016-11" db="EMBL/GenBank/DDBJ databases">
        <authorList>
            <person name="Varghese N."/>
            <person name="Submissions S."/>
        </authorList>
    </citation>
    <scope>NUCLEOTIDE SEQUENCE [LARGE SCALE GENOMIC DNA]</scope>
    <source>
        <strain evidence="4">DSM 9756</strain>
    </source>
</reference>
<organism evidence="3 4">
    <name type="scientific">Desulfacinum infernum DSM 9756</name>
    <dbReference type="NCBI Taxonomy" id="1121391"/>
    <lineage>
        <taxon>Bacteria</taxon>
        <taxon>Pseudomonadati</taxon>
        <taxon>Thermodesulfobacteriota</taxon>
        <taxon>Syntrophobacteria</taxon>
        <taxon>Syntrophobacterales</taxon>
        <taxon>Syntrophobacteraceae</taxon>
        <taxon>Desulfacinum</taxon>
    </lineage>
</organism>
<feature type="signal peptide" evidence="2">
    <location>
        <begin position="1"/>
        <end position="22"/>
    </location>
</feature>
<dbReference type="OrthoDB" id="5469454at2"/>
<evidence type="ECO:0008006" key="5">
    <source>
        <dbReference type="Google" id="ProtNLM"/>
    </source>
</evidence>
<dbReference type="RefSeq" id="WP_073040377.1">
    <property type="nucleotide sequence ID" value="NZ_FQVB01000028.1"/>
</dbReference>
<dbReference type="STRING" id="1121391.SAMN02745206_02725"/>
<evidence type="ECO:0000256" key="1">
    <source>
        <dbReference type="SAM" id="MobiDB-lite"/>
    </source>
</evidence>
<dbReference type="Proteomes" id="UP000184076">
    <property type="component" value="Unassembled WGS sequence"/>
</dbReference>
<dbReference type="PROSITE" id="PS51257">
    <property type="entry name" value="PROKAR_LIPOPROTEIN"/>
    <property type="match status" value="1"/>
</dbReference>
<accession>A0A1M5ESQ4</accession>
<dbReference type="SUPFAM" id="SSF48452">
    <property type="entry name" value="TPR-like"/>
    <property type="match status" value="1"/>
</dbReference>
<evidence type="ECO:0000256" key="2">
    <source>
        <dbReference type="SAM" id="SignalP"/>
    </source>
</evidence>